<accession>A0ACC6THH6</accession>
<evidence type="ECO:0000313" key="2">
    <source>
        <dbReference type="Proteomes" id="UP001549207"/>
    </source>
</evidence>
<keyword evidence="2" id="KW-1185">Reference proteome</keyword>
<evidence type="ECO:0000313" key="1">
    <source>
        <dbReference type="EMBL" id="MET3773211.1"/>
    </source>
</evidence>
<dbReference type="EMBL" id="JBEPNJ010000012">
    <property type="protein sequence ID" value="MET3773211.1"/>
    <property type="molecule type" value="Genomic_DNA"/>
</dbReference>
<sequence>MNVQRRPNTQTVQWFLEMDGSGQLDLDPSYQRRSVWNDSYRRFYIDTVLRNFPSPAIYLETETRLGSPTIYHVIDGKQRLETLISFTKDGFHLGNLFSDEGYNQAYFSDLSSELQDALVDYVLSVENISRSSEGEIKSAFERLNKNTAKLNRQELRKAQFSGEFISKMTSYAEHPIWTDLGIATRARISRMQDVEFVSEIYLLSMHGIVDGSDNLLDDYYAEYDEEIPNQDATDAEYFRILDWVGDLAIPWRSTRWNNLGDFYSIWAAAHSLGANSLPDPGQTTQRLLAFADRLLSPSTSDERAYSDAARQGTNKESSRRTRAEVLARVFTSES</sequence>
<name>A0ACC6THH6_9MICC</name>
<gene>
    <name evidence="1" type="ORF">ABIC98_002871</name>
</gene>
<protein>
    <submittedName>
        <fullName evidence="1">Uncharacterized protein</fullName>
    </submittedName>
</protein>
<reference evidence="1" key="1">
    <citation type="submission" date="2024-06" db="EMBL/GenBank/DDBJ databases">
        <title>Genomic Encyclopedia of Type Strains, Phase IV (KMG-IV): sequencing the most valuable type-strain genomes for metagenomic binning, comparative biology and taxonomic classification.</title>
        <authorList>
            <person name="Goeker M."/>
        </authorList>
    </citation>
    <scope>NUCLEOTIDE SEQUENCE</scope>
    <source>
        <strain evidence="1">SJCon</strain>
    </source>
</reference>
<organism evidence="1 2">
    <name type="scientific">Arthrobacter nitrophenolicus</name>
    <dbReference type="NCBI Taxonomy" id="683150"/>
    <lineage>
        <taxon>Bacteria</taxon>
        <taxon>Bacillati</taxon>
        <taxon>Actinomycetota</taxon>
        <taxon>Actinomycetes</taxon>
        <taxon>Micrococcales</taxon>
        <taxon>Micrococcaceae</taxon>
        <taxon>Arthrobacter</taxon>
    </lineage>
</organism>
<proteinExistence type="predicted"/>
<dbReference type="Proteomes" id="UP001549207">
    <property type="component" value="Unassembled WGS sequence"/>
</dbReference>
<comment type="caution">
    <text evidence="1">The sequence shown here is derived from an EMBL/GenBank/DDBJ whole genome shotgun (WGS) entry which is preliminary data.</text>
</comment>